<dbReference type="Gene3D" id="3.40.50.150">
    <property type="entry name" value="Vaccinia Virus protein VP39"/>
    <property type="match status" value="1"/>
</dbReference>
<dbReference type="PANTHER" id="PTHR43861">
    <property type="entry name" value="TRANS-ACONITATE 2-METHYLTRANSFERASE-RELATED"/>
    <property type="match status" value="1"/>
</dbReference>
<evidence type="ECO:0000313" key="2">
    <source>
        <dbReference type="EMBL" id="MBP3964650.1"/>
    </source>
</evidence>
<accession>A0ABS5CFL6</accession>
<keyword evidence="3" id="KW-1185">Reference proteome</keyword>
<dbReference type="GO" id="GO:0008168">
    <property type="term" value="F:methyltransferase activity"/>
    <property type="evidence" value="ECO:0007669"/>
    <property type="project" value="UniProtKB-KW"/>
</dbReference>
<feature type="domain" description="Methyltransferase type 11" evidence="1">
    <location>
        <begin position="55"/>
        <end position="152"/>
    </location>
</feature>
<reference evidence="2 3" key="1">
    <citation type="submission" date="2021-04" db="EMBL/GenBank/DDBJ databases">
        <title>Paenibacillus sp. DLE-14 whole genome sequence.</title>
        <authorList>
            <person name="Ham Y.J."/>
        </authorList>
    </citation>
    <scope>NUCLEOTIDE SEQUENCE [LARGE SCALE GENOMIC DNA]</scope>
    <source>
        <strain evidence="2 3">DLE-14</strain>
    </source>
</reference>
<dbReference type="Pfam" id="PF08241">
    <property type="entry name" value="Methyltransf_11"/>
    <property type="match status" value="1"/>
</dbReference>
<dbReference type="CDD" id="cd02440">
    <property type="entry name" value="AdoMet_MTases"/>
    <property type="match status" value="1"/>
</dbReference>
<dbReference type="PANTHER" id="PTHR43861:SF1">
    <property type="entry name" value="TRANS-ACONITATE 2-METHYLTRANSFERASE"/>
    <property type="match status" value="1"/>
</dbReference>
<dbReference type="RefSeq" id="WP_210660391.1">
    <property type="nucleotide sequence ID" value="NZ_JAGKSP010000007.1"/>
</dbReference>
<protein>
    <submittedName>
        <fullName evidence="2">Class I SAM-dependent methyltransferase</fullName>
    </submittedName>
</protein>
<dbReference type="InterPro" id="IPR029063">
    <property type="entry name" value="SAM-dependent_MTases_sf"/>
</dbReference>
<evidence type="ECO:0000259" key="1">
    <source>
        <dbReference type="Pfam" id="PF08241"/>
    </source>
</evidence>
<keyword evidence="2" id="KW-0489">Methyltransferase</keyword>
<dbReference type="GO" id="GO:0032259">
    <property type="term" value="P:methylation"/>
    <property type="evidence" value="ECO:0007669"/>
    <property type="project" value="UniProtKB-KW"/>
</dbReference>
<comment type="caution">
    <text evidence="2">The sequence shown here is derived from an EMBL/GenBank/DDBJ whole genome shotgun (WGS) entry which is preliminary data.</text>
</comment>
<evidence type="ECO:0000313" key="3">
    <source>
        <dbReference type="Proteomes" id="UP000673394"/>
    </source>
</evidence>
<organism evidence="2 3">
    <name type="scientific">Paenibacillus lignilyticus</name>
    <dbReference type="NCBI Taxonomy" id="1172615"/>
    <lineage>
        <taxon>Bacteria</taxon>
        <taxon>Bacillati</taxon>
        <taxon>Bacillota</taxon>
        <taxon>Bacilli</taxon>
        <taxon>Bacillales</taxon>
        <taxon>Paenibacillaceae</taxon>
        <taxon>Paenibacillus</taxon>
    </lineage>
</organism>
<dbReference type="Proteomes" id="UP000673394">
    <property type="component" value="Unassembled WGS sequence"/>
</dbReference>
<sequence>MLQQHKDIIQMNKEGWNKVADQFFEGSLERLSYGSYAPTEEELNLLGTITNCAIVEVGCGSGHTLEYLAKRGARELWGVDLSGAQIETARQVVSKLDMPVVLIESPMEEMAELPENHFDKAVSIYALGWTVDLPRTLSHIHRSLKPGGIFVFSWEHPVHSVVEYSEDVLKFRRSYVSEGFERHEAWRGTPIVMHNRKVSTFINALIRAGFVIDAVIEESKVDEGDTVDPAKWYSGAKASLLPSTLIIKCHKSRAEGEPS</sequence>
<dbReference type="EMBL" id="JAGKSP010000007">
    <property type="protein sequence ID" value="MBP3964650.1"/>
    <property type="molecule type" value="Genomic_DNA"/>
</dbReference>
<gene>
    <name evidence="2" type="ORF">I8J30_18170</name>
</gene>
<proteinExistence type="predicted"/>
<dbReference type="InterPro" id="IPR013216">
    <property type="entry name" value="Methyltransf_11"/>
</dbReference>
<dbReference type="SUPFAM" id="SSF53335">
    <property type="entry name" value="S-adenosyl-L-methionine-dependent methyltransferases"/>
    <property type="match status" value="1"/>
</dbReference>
<name>A0ABS5CFL6_9BACL</name>
<keyword evidence="2" id="KW-0808">Transferase</keyword>